<protein>
    <recommendedName>
        <fullName evidence="4">DUF4270 domain-containing protein</fullName>
    </recommendedName>
</protein>
<sequence>MKKYKFAPELICLCLIVLSFVGCNTDFVTLESDVLNSDDINNFNIQDISYDVVSYNKVLGPVQTEDMSLGTLGIYNDNFGTTASSFVSQLTLSDFNPQFGEGVIIDSVVLTIPYFIKSTQFDNENNLIFDIDSVIGRDPIILRIFENQYFIRDFDPNGDFDAKQPYFSNKSASESEPIPLSLLEGGELGFVEYNAETEQLEPIDNIIDINENGYILTEVDNEDEDEDPQFISIQPPGLRILLDPTFWEDKIIEKEGEPELASPNNFNDYFRGLYFKAEPVNGSGSHLMLNLTNTNPNITIFYSRLTEDPDDDPDTRENDSYILNFGPNRINFMDNDFSVELSDGDETNGDARLLLKGGEGSVAKIKLFNGEDIDDDDDNINSFEFWKSQYVETDDNGNFQGIKRLVNEANLVFFVDQDLVGSREPNRIYLYNTENKTPLIDYFLDIQNNGLPSASIINHLGPLQREGDESNGQGIKYKIKITEHIKNLLVRDSTNVELGLAVSLNVNLENPATNPPQRIMQQPSTENFTVPISSVLSPRGTVLHGNNSEDESKRVYLEIYYTEPNN</sequence>
<organism evidence="2 3">
    <name type="scientific">Winogradskyella aurantia</name>
    <dbReference type="NCBI Taxonomy" id="1915063"/>
    <lineage>
        <taxon>Bacteria</taxon>
        <taxon>Pseudomonadati</taxon>
        <taxon>Bacteroidota</taxon>
        <taxon>Flavobacteriia</taxon>
        <taxon>Flavobacteriales</taxon>
        <taxon>Flavobacteriaceae</taxon>
        <taxon>Winogradskyella</taxon>
    </lineage>
</organism>
<dbReference type="Pfam" id="PF14092">
    <property type="entry name" value="DUF4270"/>
    <property type="match status" value="1"/>
</dbReference>
<dbReference type="Proteomes" id="UP000216840">
    <property type="component" value="Unassembled WGS sequence"/>
</dbReference>
<dbReference type="EMBL" id="NGJN01000001">
    <property type="protein sequence ID" value="OZV70673.1"/>
    <property type="molecule type" value="Genomic_DNA"/>
</dbReference>
<dbReference type="OrthoDB" id="1466062at2"/>
<evidence type="ECO:0008006" key="4">
    <source>
        <dbReference type="Google" id="ProtNLM"/>
    </source>
</evidence>
<dbReference type="RefSeq" id="WP_094966748.1">
    <property type="nucleotide sequence ID" value="NZ_NGJN01000001.1"/>
</dbReference>
<reference evidence="2 3" key="1">
    <citation type="submission" date="2017-05" db="EMBL/GenBank/DDBJ databases">
        <title>The draft genome sequence of Idiomarina salinarum WNB302.</title>
        <authorList>
            <person name="Sun Y."/>
            <person name="Chen B."/>
            <person name="Du Z."/>
        </authorList>
    </citation>
    <scope>NUCLEOTIDE SEQUENCE [LARGE SCALE GENOMIC DNA]</scope>
    <source>
        <strain evidence="2 3">WNB302</strain>
    </source>
</reference>
<dbReference type="AlphaFoldDB" id="A0A265UZD6"/>
<gene>
    <name evidence="2" type="ORF">CA834_00740</name>
</gene>
<proteinExistence type="predicted"/>
<keyword evidence="1" id="KW-0732">Signal</keyword>
<name>A0A265UZD6_9FLAO</name>
<dbReference type="InterPro" id="IPR025366">
    <property type="entry name" value="DUF4270"/>
</dbReference>
<accession>A0A265UZD6</accession>
<keyword evidence="3" id="KW-1185">Reference proteome</keyword>
<comment type="caution">
    <text evidence="2">The sequence shown here is derived from an EMBL/GenBank/DDBJ whole genome shotgun (WGS) entry which is preliminary data.</text>
</comment>
<dbReference type="PROSITE" id="PS51257">
    <property type="entry name" value="PROKAR_LIPOPROTEIN"/>
    <property type="match status" value="1"/>
</dbReference>
<evidence type="ECO:0000313" key="3">
    <source>
        <dbReference type="Proteomes" id="UP000216840"/>
    </source>
</evidence>
<evidence type="ECO:0000256" key="1">
    <source>
        <dbReference type="SAM" id="SignalP"/>
    </source>
</evidence>
<feature type="signal peptide" evidence="1">
    <location>
        <begin position="1"/>
        <end position="24"/>
    </location>
</feature>
<feature type="chain" id="PRO_5012379403" description="DUF4270 domain-containing protein" evidence="1">
    <location>
        <begin position="25"/>
        <end position="566"/>
    </location>
</feature>
<evidence type="ECO:0000313" key="2">
    <source>
        <dbReference type="EMBL" id="OZV70673.1"/>
    </source>
</evidence>